<organism evidence="3 4">
    <name type="scientific">Ruixingdingia sedimenti</name>
    <dbReference type="NCBI Taxonomy" id="3073604"/>
    <lineage>
        <taxon>Bacteria</taxon>
        <taxon>Pseudomonadati</taxon>
        <taxon>Pseudomonadota</taxon>
        <taxon>Alphaproteobacteria</taxon>
        <taxon>Rhodobacterales</taxon>
        <taxon>Paracoccaceae</taxon>
        <taxon>Ruixingdingia</taxon>
    </lineage>
</organism>
<sequence>MIDLETLPVWIALPAALFLVIGSTLTLLGTLGLMQLKSFYDRLHAPTLGTSWGTAGIMLASMLVFSWAGGRAVLHELVIAIFVMVTTPVTLMLLGRASLHRDRGEGRADVPPAPVLPPPPQPVPQEEPAE</sequence>
<evidence type="ECO:0000313" key="3">
    <source>
        <dbReference type="EMBL" id="MDR5651694.1"/>
    </source>
</evidence>
<dbReference type="Proteomes" id="UP001247754">
    <property type="component" value="Unassembled WGS sequence"/>
</dbReference>
<feature type="compositionally biased region" description="Pro residues" evidence="1">
    <location>
        <begin position="111"/>
        <end position="130"/>
    </location>
</feature>
<feature type="transmembrane region" description="Helical" evidence="2">
    <location>
        <begin position="12"/>
        <end position="33"/>
    </location>
</feature>
<keyword evidence="2" id="KW-0812">Transmembrane</keyword>
<keyword evidence="2" id="KW-1133">Transmembrane helix</keyword>
<protein>
    <submittedName>
        <fullName evidence="3">Monovalent cation/H(+) antiporter subunit G</fullName>
    </submittedName>
</protein>
<dbReference type="RefSeq" id="WP_310455945.1">
    <property type="nucleotide sequence ID" value="NZ_JAVKPH010000003.1"/>
</dbReference>
<dbReference type="PANTHER" id="PTHR34703">
    <property type="entry name" value="ANTIPORTER SUBUNIT MNHG2-RELATED"/>
    <property type="match status" value="1"/>
</dbReference>
<keyword evidence="2" id="KW-0472">Membrane</keyword>
<evidence type="ECO:0000256" key="1">
    <source>
        <dbReference type="SAM" id="MobiDB-lite"/>
    </source>
</evidence>
<comment type="caution">
    <text evidence="3">The sequence shown here is derived from an EMBL/GenBank/DDBJ whole genome shotgun (WGS) entry which is preliminary data.</text>
</comment>
<evidence type="ECO:0000313" key="4">
    <source>
        <dbReference type="Proteomes" id="UP001247754"/>
    </source>
</evidence>
<reference evidence="3 4" key="1">
    <citation type="submission" date="2023-09" db="EMBL/GenBank/DDBJ databases">
        <title>Xinfangfangia sedmenti sp. nov., isolated the sedment.</title>
        <authorList>
            <person name="Xu L."/>
        </authorList>
    </citation>
    <scope>NUCLEOTIDE SEQUENCE [LARGE SCALE GENOMIC DNA]</scope>
    <source>
        <strain evidence="3 4">LG-4</strain>
    </source>
</reference>
<dbReference type="NCBIfam" id="TIGR01300">
    <property type="entry name" value="CPA3_mnhG_phaG"/>
    <property type="match status" value="1"/>
</dbReference>
<keyword evidence="4" id="KW-1185">Reference proteome</keyword>
<feature type="region of interest" description="Disordered" evidence="1">
    <location>
        <begin position="103"/>
        <end position="130"/>
    </location>
</feature>
<dbReference type="EMBL" id="JAVKPH010000003">
    <property type="protein sequence ID" value="MDR5651694.1"/>
    <property type="molecule type" value="Genomic_DNA"/>
</dbReference>
<evidence type="ECO:0000256" key="2">
    <source>
        <dbReference type="SAM" id="Phobius"/>
    </source>
</evidence>
<proteinExistence type="predicted"/>
<dbReference type="Pfam" id="PF03334">
    <property type="entry name" value="PhaG_MnhG_YufB"/>
    <property type="match status" value="1"/>
</dbReference>
<dbReference type="PANTHER" id="PTHR34703:SF1">
    <property type="entry name" value="ANTIPORTER SUBUNIT MNHG2-RELATED"/>
    <property type="match status" value="1"/>
</dbReference>
<gene>
    <name evidence="3" type="primary">mnhG</name>
    <name evidence="3" type="ORF">RGD00_03695</name>
</gene>
<accession>A0ABU1F4A9</accession>
<feature type="transmembrane region" description="Helical" evidence="2">
    <location>
        <begin position="45"/>
        <end position="67"/>
    </location>
</feature>
<name>A0ABU1F4A9_9RHOB</name>
<feature type="transmembrane region" description="Helical" evidence="2">
    <location>
        <begin position="73"/>
        <end position="94"/>
    </location>
</feature>
<dbReference type="InterPro" id="IPR005133">
    <property type="entry name" value="PhaG_MnhG_YufB"/>
</dbReference>